<dbReference type="EMBL" id="CP036279">
    <property type="protein sequence ID" value="QDU63892.1"/>
    <property type="molecule type" value="Genomic_DNA"/>
</dbReference>
<sequence>MALSLLASRAAGPLSSLRKFFSAATRKSTVADTTFGRATAEVEALNDRIVPASFGLAGGNLIVELEANEALSLKTIGDAGAGAGGVLSITSGGSTFSGTNVPDEVVGDGLSQLQFANDGGIDTLTIISNQTGTSFNIGNAQDGVGTSKNFELDLDITFNAGGKLTNDGAFAFDSTSDLLTVDADGVNFTQTGADASLTLLEDSTIDLGETGDLSLTSKNNDFGGLGSDLTLIVNNATLVDTNDIVFKASKVSGNLDVTANKIYDALNDGIVVTGSSNLEATDDSNVNAKVIRLNEPNTSLLGPVSATATGKIQLWTLSSDLLLDEITSNTGLVELRAQNISQTEGGFIDTTNEDDTVAGGVNVSSSTLGDIILNSPDNNFDSDLGGFFLVDDVAGSSIFNSVDVFTQGDLAFDNDNDVNGPVQIKSFLGLGAELDVISVDNSLTVFGLTSVTSGGEVGLGDTNNEFSQLKVVQTDPELPVTIGDATTLSFWGSIAGKLDLEALATLTLGEVAPLGLMEAGGTLTAGGIEILDQPVDLGTGETVLDATFNTPVAVSSPNSTGVLFVGDGGSVEILDGVKVGAGSILAGDGLFDVGSAGIAVDPMGTVAAANVSPLGLITPGSLEITGDLGLAEGAIFGQEIMGTADGEFDTIAVDGTADITGATLFIATEGYSATIGDTFTILTADVVTGTFGNLDENDQLTVNGVTYQVTTTATSVALEVVAVSPTVQADGIGLYRPSAAEFVFNTSDVFNFDPNAFFTIGFGQVGDQGFIGDFTGDGIVNVALYRDVSDTEPGFFIINTSPINSFDPDAFITTPFIGNGDEVPFAGDWDGDGDDDLGLYRNVDATYVTINLPEIAPGQTGEVALGLTRNIVFGNPSSPTNPTDPPAVGNFNAAYAADQIGFGAQGTLDMADVDIATLPAGNSSISAFFQPSPLVFGTTGDVQLNGNYTADENGLDQRGLYRSESATFSISSGSQPNIVFGLVGDQGLTGNFVGLPLPVVPATESLIDSFFEEV</sequence>
<evidence type="ECO:0000313" key="1">
    <source>
        <dbReference type="EMBL" id="QDU63892.1"/>
    </source>
</evidence>
<reference evidence="1 2" key="1">
    <citation type="submission" date="2019-02" db="EMBL/GenBank/DDBJ databases">
        <title>Deep-cultivation of Planctomycetes and their phenomic and genomic characterization uncovers novel biology.</title>
        <authorList>
            <person name="Wiegand S."/>
            <person name="Jogler M."/>
            <person name="Boedeker C."/>
            <person name="Pinto D."/>
            <person name="Vollmers J."/>
            <person name="Rivas-Marin E."/>
            <person name="Kohn T."/>
            <person name="Peeters S.H."/>
            <person name="Heuer A."/>
            <person name="Rast P."/>
            <person name="Oberbeckmann S."/>
            <person name="Bunk B."/>
            <person name="Jeske O."/>
            <person name="Meyerdierks A."/>
            <person name="Storesund J.E."/>
            <person name="Kallscheuer N."/>
            <person name="Luecker S."/>
            <person name="Lage O.M."/>
            <person name="Pohl T."/>
            <person name="Merkel B.J."/>
            <person name="Hornburger P."/>
            <person name="Mueller R.-W."/>
            <person name="Bruemmer F."/>
            <person name="Labrenz M."/>
            <person name="Spormann A.M."/>
            <person name="Op den Camp H."/>
            <person name="Overmann J."/>
            <person name="Amann R."/>
            <person name="Jetten M.S.M."/>
            <person name="Mascher T."/>
            <person name="Medema M.H."/>
            <person name="Devos D.P."/>
            <person name="Kaster A.-K."/>
            <person name="Ovreas L."/>
            <person name="Rohde M."/>
            <person name="Galperin M.Y."/>
            <person name="Jogler C."/>
        </authorList>
    </citation>
    <scope>NUCLEOTIDE SEQUENCE [LARGE SCALE GENOMIC DNA]</scope>
    <source>
        <strain evidence="1 2">Pan216</strain>
    </source>
</reference>
<name>A0A518BA83_9BACT</name>
<dbReference type="AlphaFoldDB" id="A0A518BA83"/>
<dbReference type="OrthoDB" id="239437at2"/>
<accession>A0A518BA83</accession>
<dbReference type="RefSeq" id="WP_145261705.1">
    <property type="nucleotide sequence ID" value="NZ_CP036279.1"/>
</dbReference>
<proteinExistence type="predicted"/>
<gene>
    <name evidence="1" type="ORF">Pan216_47730</name>
</gene>
<organism evidence="1 2">
    <name type="scientific">Kolteria novifilia</name>
    <dbReference type="NCBI Taxonomy" id="2527975"/>
    <lineage>
        <taxon>Bacteria</taxon>
        <taxon>Pseudomonadati</taxon>
        <taxon>Planctomycetota</taxon>
        <taxon>Planctomycetia</taxon>
        <taxon>Kolteriales</taxon>
        <taxon>Kolteriaceae</taxon>
        <taxon>Kolteria</taxon>
    </lineage>
</organism>
<dbReference type="Proteomes" id="UP000317093">
    <property type="component" value="Chromosome"/>
</dbReference>
<evidence type="ECO:0000313" key="2">
    <source>
        <dbReference type="Proteomes" id="UP000317093"/>
    </source>
</evidence>
<dbReference type="Pfam" id="PF18886">
    <property type="entry name" value="DUF5649"/>
    <property type="match status" value="1"/>
</dbReference>
<dbReference type="InterPro" id="IPR043709">
    <property type="entry name" value="DUF5649"/>
</dbReference>
<protein>
    <submittedName>
        <fullName evidence="1">Uncharacterized protein</fullName>
    </submittedName>
</protein>
<dbReference type="KEGG" id="knv:Pan216_47730"/>
<keyword evidence="2" id="KW-1185">Reference proteome</keyword>